<name>A0ABU9W678_9MICO</name>
<dbReference type="EMBL" id="JBCLVG010000002">
    <property type="protein sequence ID" value="MEN1947482.1"/>
    <property type="molecule type" value="Genomic_DNA"/>
</dbReference>
<protein>
    <submittedName>
        <fullName evidence="3">SDR family oxidoreductase</fullName>
    </submittedName>
</protein>
<evidence type="ECO:0000256" key="1">
    <source>
        <dbReference type="ARBA" id="ARBA00022857"/>
    </source>
</evidence>
<evidence type="ECO:0000313" key="4">
    <source>
        <dbReference type="Proteomes" id="UP001425155"/>
    </source>
</evidence>
<keyword evidence="4" id="KW-1185">Reference proteome</keyword>
<dbReference type="PANTHER" id="PTHR42748:SF3">
    <property type="entry name" value="BLL4366 PROTEIN"/>
    <property type="match status" value="1"/>
</dbReference>
<evidence type="ECO:0000259" key="2">
    <source>
        <dbReference type="Pfam" id="PF01370"/>
    </source>
</evidence>
<feature type="domain" description="NAD-dependent epimerase/dehydratase" evidence="2">
    <location>
        <begin position="3"/>
        <end position="89"/>
    </location>
</feature>
<keyword evidence="1" id="KW-0521">NADP</keyword>
<organism evidence="3 4">
    <name type="scientific">Leifsonia stereocauli</name>
    <dbReference type="NCBI Taxonomy" id="3134136"/>
    <lineage>
        <taxon>Bacteria</taxon>
        <taxon>Bacillati</taxon>
        <taxon>Actinomycetota</taxon>
        <taxon>Actinomycetes</taxon>
        <taxon>Micrococcales</taxon>
        <taxon>Microbacteriaceae</taxon>
        <taxon>Leifsonia</taxon>
    </lineage>
</organism>
<dbReference type="SUPFAM" id="SSF51735">
    <property type="entry name" value="NAD(P)-binding Rossmann-fold domains"/>
    <property type="match status" value="1"/>
</dbReference>
<dbReference type="Proteomes" id="UP001425155">
    <property type="component" value="Unassembled WGS sequence"/>
</dbReference>
<proteinExistence type="predicted"/>
<dbReference type="PANTHER" id="PTHR42748">
    <property type="entry name" value="NITROGEN METABOLITE REPRESSION PROTEIN NMRA FAMILY MEMBER"/>
    <property type="match status" value="1"/>
</dbReference>
<dbReference type="RefSeq" id="WP_342114741.1">
    <property type="nucleotide sequence ID" value="NZ_JBCAUN010000002.1"/>
</dbReference>
<reference evidence="3 4" key="1">
    <citation type="submission" date="2024-03" db="EMBL/GenBank/DDBJ databases">
        <title>YIM 134122 draft genome.</title>
        <authorList>
            <person name="Zuo S."/>
            <person name="Xiong L."/>
        </authorList>
    </citation>
    <scope>NUCLEOTIDE SEQUENCE [LARGE SCALE GENOMIC DNA]</scope>
    <source>
        <strain evidence="3 4">YIM 134122</strain>
    </source>
</reference>
<dbReference type="InterPro" id="IPR036291">
    <property type="entry name" value="NAD(P)-bd_dom_sf"/>
</dbReference>
<comment type="caution">
    <text evidence="3">The sequence shown here is derived from an EMBL/GenBank/DDBJ whole genome shotgun (WGS) entry which is preliminary data.</text>
</comment>
<dbReference type="InterPro" id="IPR001509">
    <property type="entry name" value="Epimerase_deHydtase"/>
</dbReference>
<gene>
    <name evidence="3" type="ORF">WJX64_13060</name>
</gene>
<dbReference type="Gene3D" id="3.40.50.720">
    <property type="entry name" value="NAD(P)-binding Rossmann-like Domain"/>
    <property type="match status" value="1"/>
</dbReference>
<dbReference type="InterPro" id="IPR051164">
    <property type="entry name" value="NmrA-like_oxidored"/>
</dbReference>
<dbReference type="Pfam" id="PF01370">
    <property type="entry name" value="Epimerase"/>
    <property type="match status" value="1"/>
</dbReference>
<accession>A0ABU9W678</accession>
<evidence type="ECO:0000313" key="3">
    <source>
        <dbReference type="EMBL" id="MEN1947482.1"/>
    </source>
</evidence>
<sequence length="254" mass="26680">MRIAVIGGTGLIGTRLVSRLRADAHDVVAASRATGVNSYTGEGLAEALTGVETVIDVSNSGYLDEREANEFFYGSTLNLLTYGAAAGVGHHVALSVVGTDRLAGTEGGYFAAKAVQEQLVRASGRPYSIVHATQFFEFIQSIADAAFVRGAVRVSNAFIQPMAADDVAAATASVALGRPLNGLAEFAGPERFRLAEIVRRGLDIRQDPREVVADPLAQYFGTLLEEDELLPGPGATLASTRITDWLADAPTVSA</sequence>